<keyword evidence="10" id="KW-0234">DNA repair</keyword>
<name>A0A2W4U077_9CYAN</name>
<evidence type="ECO:0000256" key="11">
    <source>
        <dbReference type="ARBA" id="ARBA00023239"/>
    </source>
</evidence>
<keyword evidence="4" id="KW-0479">Metal-binding</keyword>
<dbReference type="SUPFAM" id="SSF81624">
    <property type="entry name" value="N-terminal domain of MutM-like DNA repair proteins"/>
    <property type="match status" value="1"/>
</dbReference>
<keyword evidence="7" id="KW-0378">Hydrolase</keyword>
<dbReference type="GO" id="GO:0140078">
    <property type="term" value="F:class I DNA-(apurinic or apyrimidinic site) endonuclease activity"/>
    <property type="evidence" value="ECO:0007669"/>
    <property type="project" value="UniProtKB-EC"/>
</dbReference>
<dbReference type="Pfam" id="PF06827">
    <property type="entry name" value="zf-FPG_IleRS"/>
    <property type="match status" value="1"/>
</dbReference>
<dbReference type="Gene3D" id="3.20.190.10">
    <property type="entry name" value="MutM-like, N-terminal"/>
    <property type="match status" value="1"/>
</dbReference>
<proteinExistence type="inferred from homology"/>
<keyword evidence="13" id="KW-0326">Glycosidase</keyword>
<dbReference type="AlphaFoldDB" id="A0A2W4U077"/>
<dbReference type="PANTHER" id="PTHR42697">
    <property type="entry name" value="ENDONUCLEASE 8"/>
    <property type="match status" value="1"/>
</dbReference>
<evidence type="ECO:0000259" key="15">
    <source>
        <dbReference type="PROSITE" id="PS51066"/>
    </source>
</evidence>
<keyword evidence="9" id="KW-0238">DNA-binding</keyword>
<evidence type="ECO:0000256" key="2">
    <source>
        <dbReference type="ARBA" id="ARBA00009409"/>
    </source>
</evidence>
<keyword evidence="17" id="KW-0540">Nuclease</keyword>
<dbReference type="PROSITE" id="PS51068">
    <property type="entry name" value="FPG_CAT"/>
    <property type="match status" value="1"/>
</dbReference>
<dbReference type="PANTHER" id="PTHR42697:SF1">
    <property type="entry name" value="ENDONUCLEASE 8"/>
    <property type="match status" value="1"/>
</dbReference>
<dbReference type="Proteomes" id="UP000249354">
    <property type="component" value="Unassembled WGS sequence"/>
</dbReference>
<dbReference type="GO" id="GO:0006284">
    <property type="term" value="P:base-excision repair"/>
    <property type="evidence" value="ECO:0007669"/>
    <property type="project" value="InterPro"/>
</dbReference>
<protein>
    <recommendedName>
        <fullName evidence="3">DNA-(apurinic or apyrimidinic site) lyase</fullName>
        <ecNumber evidence="3">4.2.99.18</ecNumber>
    </recommendedName>
</protein>
<evidence type="ECO:0000259" key="16">
    <source>
        <dbReference type="PROSITE" id="PS51068"/>
    </source>
</evidence>
<comment type="cofactor">
    <cofactor evidence="1">
        <name>Zn(2+)</name>
        <dbReference type="ChEBI" id="CHEBI:29105"/>
    </cofactor>
</comment>
<comment type="similarity">
    <text evidence="2">Belongs to the FPG family.</text>
</comment>
<keyword evidence="5" id="KW-0227">DNA damage</keyword>
<organism evidence="17 18">
    <name type="scientific">Leptolyngbya foveolarum</name>
    <dbReference type="NCBI Taxonomy" id="47253"/>
    <lineage>
        <taxon>Bacteria</taxon>
        <taxon>Bacillati</taxon>
        <taxon>Cyanobacteriota</taxon>
        <taxon>Cyanophyceae</taxon>
        <taxon>Leptolyngbyales</taxon>
        <taxon>Leptolyngbyaceae</taxon>
        <taxon>Leptolyngbya group</taxon>
        <taxon>Leptolyngbya</taxon>
    </lineage>
</organism>
<evidence type="ECO:0000256" key="10">
    <source>
        <dbReference type="ARBA" id="ARBA00023204"/>
    </source>
</evidence>
<keyword evidence="11" id="KW-0456">Lyase</keyword>
<dbReference type="Gene3D" id="1.10.8.50">
    <property type="match status" value="1"/>
</dbReference>
<accession>A0A2W4U077</accession>
<dbReference type="InterPro" id="IPR012319">
    <property type="entry name" value="FPG_cat"/>
</dbReference>
<dbReference type="InterPro" id="IPR015886">
    <property type="entry name" value="H2TH_FPG"/>
</dbReference>
<keyword evidence="17" id="KW-0255">Endonuclease</keyword>
<dbReference type="GO" id="GO:0000703">
    <property type="term" value="F:oxidized pyrimidine nucleobase lesion DNA N-glycosylase activity"/>
    <property type="evidence" value="ECO:0007669"/>
    <property type="project" value="InterPro"/>
</dbReference>
<dbReference type="InterPro" id="IPR010979">
    <property type="entry name" value="Ribosomal_uS13-like_H2TH"/>
</dbReference>
<dbReference type="InterPro" id="IPR010663">
    <property type="entry name" value="Znf_FPG/IleRS"/>
</dbReference>
<dbReference type="NCBIfam" id="NF007763">
    <property type="entry name" value="PRK10445.1"/>
    <property type="match status" value="1"/>
</dbReference>
<comment type="caution">
    <text evidence="17">The sequence shown here is derived from an EMBL/GenBank/DDBJ whole genome shotgun (WGS) entry which is preliminary data.</text>
</comment>
<dbReference type="SUPFAM" id="SSF57716">
    <property type="entry name" value="Glucocorticoid receptor-like (DNA-binding domain)"/>
    <property type="match status" value="1"/>
</dbReference>
<dbReference type="InterPro" id="IPR044091">
    <property type="entry name" value="EcNei-like_N"/>
</dbReference>
<feature type="domain" description="Formamidopyrimidine-DNA glycosylase catalytic" evidence="16">
    <location>
        <begin position="2"/>
        <end position="93"/>
    </location>
</feature>
<gene>
    <name evidence="17" type="ORF">DCF25_16175</name>
</gene>
<sequence>MPEGPEIRIAADKIERALRSYPTTDVFFAFEHLKPFEQDLTGCCVKGVETRGKAMLTHFDNGLSVYTHNQLYGKWMIRKAHSYPETNRQLRFAIHNAKKSALLYSASDIQILTEPEIDTHPFLSQLGPDVLSKKLTAKQLQTSLLEKKHYRRRLANLYLDQHFLAGIGNYLRSEILFVARLHPKLRPMDCTEEQLLVLAEASMAIAHQSYKHKGITHDLALASQLKADGASYREYRHWVFARSNQPCRVCDTPIVKDIISSRRIYFCPHCQPLSATA</sequence>
<reference evidence="18" key="1">
    <citation type="submission" date="2018-04" db="EMBL/GenBank/DDBJ databases">
        <authorList>
            <person name="Cornet L."/>
        </authorList>
    </citation>
    <scope>NUCLEOTIDE SEQUENCE [LARGE SCALE GENOMIC DNA]</scope>
</reference>
<dbReference type="EMBL" id="QBMC01000126">
    <property type="protein sequence ID" value="PZO13404.1"/>
    <property type="molecule type" value="Genomic_DNA"/>
</dbReference>
<evidence type="ECO:0000256" key="6">
    <source>
        <dbReference type="ARBA" id="ARBA00022771"/>
    </source>
</evidence>
<keyword evidence="6 14" id="KW-0863">Zinc-finger</keyword>
<dbReference type="Pfam" id="PF01149">
    <property type="entry name" value="Fapy_DNA_glyco"/>
    <property type="match status" value="1"/>
</dbReference>
<evidence type="ECO:0000256" key="9">
    <source>
        <dbReference type="ARBA" id="ARBA00023125"/>
    </source>
</evidence>
<evidence type="ECO:0000256" key="5">
    <source>
        <dbReference type="ARBA" id="ARBA00022763"/>
    </source>
</evidence>
<evidence type="ECO:0000256" key="1">
    <source>
        <dbReference type="ARBA" id="ARBA00001947"/>
    </source>
</evidence>
<dbReference type="InterPro" id="IPR035937">
    <property type="entry name" value="FPG_N"/>
</dbReference>
<keyword evidence="12" id="KW-0511">Multifunctional enzyme</keyword>
<evidence type="ECO:0000256" key="8">
    <source>
        <dbReference type="ARBA" id="ARBA00022833"/>
    </source>
</evidence>
<dbReference type="SMART" id="SM01232">
    <property type="entry name" value="H2TH"/>
    <property type="match status" value="1"/>
</dbReference>
<dbReference type="GO" id="GO:0003684">
    <property type="term" value="F:damaged DNA binding"/>
    <property type="evidence" value="ECO:0007669"/>
    <property type="project" value="InterPro"/>
</dbReference>
<evidence type="ECO:0000256" key="13">
    <source>
        <dbReference type="ARBA" id="ARBA00023295"/>
    </source>
</evidence>
<dbReference type="PROSITE" id="PS51066">
    <property type="entry name" value="ZF_FPG_2"/>
    <property type="match status" value="1"/>
</dbReference>
<dbReference type="CDD" id="cd08965">
    <property type="entry name" value="EcNei-like_N"/>
    <property type="match status" value="1"/>
</dbReference>
<evidence type="ECO:0000256" key="14">
    <source>
        <dbReference type="PROSITE-ProRule" id="PRU00391"/>
    </source>
</evidence>
<dbReference type="InterPro" id="IPR000214">
    <property type="entry name" value="Znf_DNA_glyclase/AP_lyase"/>
</dbReference>
<feature type="domain" description="FPG-type" evidence="15">
    <location>
        <begin position="238"/>
        <end position="272"/>
    </location>
</feature>
<dbReference type="SMART" id="SM00898">
    <property type="entry name" value="Fapy_DNA_glyco"/>
    <property type="match status" value="1"/>
</dbReference>
<dbReference type="Pfam" id="PF06831">
    <property type="entry name" value="H2TH"/>
    <property type="match status" value="1"/>
</dbReference>
<dbReference type="GO" id="GO:0008270">
    <property type="term" value="F:zinc ion binding"/>
    <property type="evidence" value="ECO:0007669"/>
    <property type="project" value="UniProtKB-KW"/>
</dbReference>
<evidence type="ECO:0000256" key="3">
    <source>
        <dbReference type="ARBA" id="ARBA00012720"/>
    </source>
</evidence>
<dbReference type="SUPFAM" id="SSF46946">
    <property type="entry name" value="S13-like H2TH domain"/>
    <property type="match status" value="1"/>
</dbReference>
<evidence type="ECO:0000256" key="4">
    <source>
        <dbReference type="ARBA" id="ARBA00022723"/>
    </source>
</evidence>
<dbReference type="EC" id="4.2.99.18" evidence="3"/>
<reference evidence="17 18" key="2">
    <citation type="submission" date="2018-06" db="EMBL/GenBank/DDBJ databases">
        <title>Metagenomic assembly of (sub)arctic Cyanobacteria and their associated microbiome from non-axenic cultures.</title>
        <authorList>
            <person name="Baurain D."/>
        </authorList>
    </citation>
    <scope>NUCLEOTIDE SEQUENCE [LARGE SCALE GENOMIC DNA]</scope>
    <source>
        <strain evidence="17">ULC129bin1</strain>
    </source>
</reference>
<evidence type="ECO:0000256" key="12">
    <source>
        <dbReference type="ARBA" id="ARBA00023268"/>
    </source>
</evidence>
<keyword evidence="8" id="KW-0862">Zinc</keyword>
<evidence type="ECO:0000256" key="7">
    <source>
        <dbReference type="ARBA" id="ARBA00022801"/>
    </source>
</evidence>
<evidence type="ECO:0000313" key="17">
    <source>
        <dbReference type="EMBL" id="PZO13404.1"/>
    </source>
</evidence>
<evidence type="ECO:0000313" key="18">
    <source>
        <dbReference type="Proteomes" id="UP000249354"/>
    </source>
</evidence>